<dbReference type="AlphaFoldDB" id="A0A5Q4YVH4"/>
<protein>
    <submittedName>
        <fullName evidence="2">Uncharacterized protein</fullName>
    </submittedName>
</protein>
<dbReference type="EMBL" id="LR699553">
    <property type="protein sequence ID" value="VVD28776.1"/>
    <property type="molecule type" value="Genomic_DNA"/>
</dbReference>
<dbReference type="KEGG" id="pdio:PDMSB3_2320"/>
<evidence type="ECO:0000313" key="3">
    <source>
        <dbReference type="Proteomes" id="UP000325811"/>
    </source>
</evidence>
<keyword evidence="3" id="KW-1185">Reference proteome</keyword>
<evidence type="ECO:0000313" key="2">
    <source>
        <dbReference type="EMBL" id="VVD28776.1"/>
    </source>
</evidence>
<feature type="compositionally biased region" description="Polar residues" evidence="1">
    <location>
        <begin position="81"/>
        <end position="99"/>
    </location>
</feature>
<evidence type="ECO:0000256" key="1">
    <source>
        <dbReference type="SAM" id="MobiDB-lite"/>
    </source>
</evidence>
<name>A0A5Q4YVH4_9BURK</name>
<sequence length="118" mass="13170">MMVNEKLRCNPPERTAITMKALRSCRGVLQEDDPMRDANLPWLLARQRKVRAALHTYKQPLDHARHSAHRGTRTLYPGSTKCPSTSRTQAAAMTPRTTASISGAMTMRAKLLSSSPVR</sequence>
<reference evidence="2 3" key="1">
    <citation type="submission" date="2019-08" db="EMBL/GenBank/DDBJ databases">
        <authorList>
            <person name="Herpell B J."/>
        </authorList>
    </citation>
    <scope>NUCLEOTIDE SEQUENCE [LARGE SCALE GENOMIC DNA]</scope>
    <source>
        <strain evidence="3">Msb3</strain>
    </source>
</reference>
<proteinExistence type="predicted"/>
<gene>
    <name evidence="2" type="ORF">PDMSB3_2320</name>
</gene>
<feature type="region of interest" description="Disordered" evidence="1">
    <location>
        <begin position="63"/>
        <end position="99"/>
    </location>
</feature>
<dbReference type="Proteomes" id="UP000325811">
    <property type="component" value="Chromosome I"/>
</dbReference>
<accession>A0A5Q4YVH4</accession>
<organism evidence="2 3">
    <name type="scientific">Paraburkholderia dioscoreae</name>
    <dbReference type="NCBI Taxonomy" id="2604047"/>
    <lineage>
        <taxon>Bacteria</taxon>
        <taxon>Pseudomonadati</taxon>
        <taxon>Pseudomonadota</taxon>
        <taxon>Betaproteobacteria</taxon>
        <taxon>Burkholderiales</taxon>
        <taxon>Burkholderiaceae</taxon>
        <taxon>Paraburkholderia</taxon>
    </lineage>
</organism>